<reference evidence="4" key="2">
    <citation type="submission" date="2015-01" db="EMBL/GenBank/DDBJ databases">
        <title>Evolutionary Origins and Diversification of the Mycorrhizal Mutualists.</title>
        <authorList>
            <consortium name="DOE Joint Genome Institute"/>
            <consortium name="Mycorrhizal Genomics Consortium"/>
            <person name="Kohler A."/>
            <person name="Kuo A."/>
            <person name="Nagy L.G."/>
            <person name="Floudas D."/>
            <person name="Copeland A."/>
            <person name="Barry K.W."/>
            <person name="Cichocki N."/>
            <person name="Veneault-Fourrey C."/>
            <person name="LaButti K."/>
            <person name="Lindquist E.A."/>
            <person name="Lipzen A."/>
            <person name="Lundell T."/>
            <person name="Morin E."/>
            <person name="Murat C."/>
            <person name="Riley R."/>
            <person name="Ohm R."/>
            <person name="Sun H."/>
            <person name="Tunlid A."/>
            <person name="Henrissat B."/>
            <person name="Grigoriev I.V."/>
            <person name="Hibbett D.S."/>
            <person name="Martin F."/>
        </authorList>
    </citation>
    <scope>NUCLEOTIDE SEQUENCE [LARGE SCALE GENOMIC DNA]</scope>
    <source>
        <strain evidence="4">Marx 270</strain>
    </source>
</reference>
<evidence type="ECO:0000313" key="3">
    <source>
        <dbReference type="EMBL" id="KIN97545.1"/>
    </source>
</evidence>
<evidence type="ECO:0000256" key="1">
    <source>
        <dbReference type="SAM" id="MobiDB-lite"/>
    </source>
</evidence>
<feature type="compositionally biased region" description="Basic and acidic residues" evidence="1">
    <location>
        <begin position="78"/>
        <end position="90"/>
    </location>
</feature>
<name>A0A0C3NPP6_PISTI</name>
<dbReference type="SUPFAM" id="SSF52540">
    <property type="entry name" value="P-loop containing nucleoside triphosphate hydrolases"/>
    <property type="match status" value="1"/>
</dbReference>
<dbReference type="CDD" id="cd00882">
    <property type="entry name" value="Ras_like_GTPase"/>
    <property type="match status" value="1"/>
</dbReference>
<feature type="domain" description="G" evidence="2">
    <location>
        <begin position="112"/>
        <end position="210"/>
    </location>
</feature>
<feature type="region of interest" description="Disordered" evidence="1">
    <location>
        <begin position="1"/>
        <end position="23"/>
    </location>
</feature>
<reference evidence="3 4" key="1">
    <citation type="submission" date="2014-04" db="EMBL/GenBank/DDBJ databases">
        <authorList>
            <consortium name="DOE Joint Genome Institute"/>
            <person name="Kuo A."/>
            <person name="Kohler A."/>
            <person name="Costa M.D."/>
            <person name="Nagy L.G."/>
            <person name="Floudas D."/>
            <person name="Copeland A."/>
            <person name="Barry K.W."/>
            <person name="Cichocki N."/>
            <person name="Veneault-Fourrey C."/>
            <person name="LaButti K."/>
            <person name="Lindquist E.A."/>
            <person name="Lipzen A."/>
            <person name="Lundell T."/>
            <person name="Morin E."/>
            <person name="Murat C."/>
            <person name="Sun H."/>
            <person name="Tunlid A."/>
            <person name="Henrissat B."/>
            <person name="Grigoriev I.V."/>
            <person name="Hibbett D.S."/>
            <person name="Martin F."/>
            <person name="Nordberg H.P."/>
            <person name="Cantor M.N."/>
            <person name="Hua S.X."/>
        </authorList>
    </citation>
    <scope>NUCLEOTIDE SEQUENCE [LARGE SCALE GENOMIC DNA]</scope>
    <source>
        <strain evidence="3 4">Marx 270</strain>
    </source>
</reference>
<accession>A0A0C3NPP6</accession>
<dbReference type="InterPro" id="IPR027417">
    <property type="entry name" value="P-loop_NTPase"/>
</dbReference>
<organism evidence="3 4">
    <name type="scientific">Pisolithus tinctorius Marx 270</name>
    <dbReference type="NCBI Taxonomy" id="870435"/>
    <lineage>
        <taxon>Eukaryota</taxon>
        <taxon>Fungi</taxon>
        <taxon>Dikarya</taxon>
        <taxon>Basidiomycota</taxon>
        <taxon>Agaricomycotina</taxon>
        <taxon>Agaricomycetes</taxon>
        <taxon>Agaricomycetidae</taxon>
        <taxon>Boletales</taxon>
        <taxon>Sclerodermatineae</taxon>
        <taxon>Pisolithaceae</taxon>
        <taxon>Pisolithus</taxon>
    </lineage>
</organism>
<proteinExistence type="predicted"/>
<dbReference type="InterPro" id="IPR006073">
    <property type="entry name" value="GTP-bd"/>
</dbReference>
<dbReference type="InParanoid" id="A0A0C3NPP6"/>
<keyword evidence="4" id="KW-1185">Reference proteome</keyword>
<evidence type="ECO:0000259" key="2">
    <source>
        <dbReference type="Pfam" id="PF01926"/>
    </source>
</evidence>
<dbReference type="HOGENOM" id="CLU_018003_6_0_1"/>
<dbReference type="Proteomes" id="UP000054217">
    <property type="component" value="Unassembled WGS sequence"/>
</dbReference>
<evidence type="ECO:0000313" key="4">
    <source>
        <dbReference type="Proteomes" id="UP000054217"/>
    </source>
</evidence>
<feature type="compositionally biased region" description="Polar residues" evidence="1">
    <location>
        <begin position="1"/>
        <end position="11"/>
    </location>
</feature>
<feature type="region of interest" description="Disordered" evidence="1">
    <location>
        <begin position="78"/>
        <end position="103"/>
    </location>
</feature>
<dbReference type="OrthoDB" id="2654575at2759"/>
<dbReference type="EMBL" id="KN832027">
    <property type="protein sequence ID" value="KIN97545.1"/>
    <property type="molecule type" value="Genomic_DNA"/>
</dbReference>
<sequence>MSPSQGRSLSHSPIRRGVEVEGESSTFAAASIVSAPLGNAPECEPYEDDRRTPLRRNWNVNTWLDRLHLFPSARRDGTTVDHESRLDKASEAIPPPTSPTEEVTITPDDIVIAVMGPTDTGKTTFIDRAVGRPDVGRGSTSCTKEVRPVRYPHPDGVRNVVLIDTPGCNNSFMTDFEVLWKIAEWLNATYSRKIKLNGILYFHRISDNRIEEAPSRNYKIFKELCGKDNYKNVIFVTTMWDQVWEEIGSEREQDLQSDFWREMISLGSTTRRFEGTTESARDIIDAVSISRLAERRPLQIQREMVDKHLPLDKTSAGKMVSKLLSLRVGSEGILARIRKATGRPNYRTTRITVTLSDDDLTDTQPVGTGMSSSGICSVESYQSALGRVILALQASELVHTHYLKDAIAPCLNIALSIETMTGTHHAFFQVLETATLLINATSERAKEAKFSSDIQAAVSDFAKEMNHVQGIIQDLAERTPEVRRVLQSTDAHIISSCANSMRLLREVLPSAPSIKYDLRSVDNGLEALKRALEINNCSCGISVEPEQTYSP</sequence>
<dbReference type="Gene3D" id="3.40.50.300">
    <property type="entry name" value="P-loop containing nucleotide triphosphate hydrolases"/>
    <property type="match status" value="1"/>
</dbReference>
<dbReference type="AlphaFoldDB" id="A0A0C3NPP6"/>
<dbReference type="Pfam" id="PF01926">
    <property type="entry name" value="MMR_HSR1"/>
    <property type="match status" value="1"/>
</dbReference>
<gene>
    <name evidence="3" type="ORF">M404DRAFT_1005960</name>
</gene>
<protein>
    <recommendedName>
        <fullName evidence="2">G domain-containing protein</fullName>
    </recommendedName>
</protein>
<dbReference type="GO" id="GO:0005525">
    <property type="term" value="F:GTP binding"/>
    <property type="evidence" value="ECO:0007669"/>
    <property type="project" value="InterPro"/>
</dbReference>
<dbReference type="STRING" id="870435.A0A0C3NPP6"/>